<reference evidence="2" key="1">
    <citation type="submission" date="2023-10" db="EMBL/GenBank/DDBJ databases">
        <authorList>
            <person name="Chen Y."/>
            <person name="Shah S."/>
            <person name="Dougan E. K."/>
            <person name="Thang M."/>
            <person name="Chan C."/>
        </authorList>
    </citation>
    <scope>NUCLEOTIDE SEQUENCE [LARGE SCALE GENOMIC DNA]</scope>
</reference>
<dbReference type="EMBL" id="CAUYUJ010008191">
    <property type="protein sequence ID" value="CAK0823122.1"/>
    <property type="molecule type" value="Genomic_DNA"/>
</dbReference>
<sequence length="126" mass="13556">MQALFCKPYNQFLRDPLEPTNIPTDTSETTLAKSPTRASSWSGALQSRAARKRAEEEEEEEEKAREDDLPASLAADPSTSPWRSPAALGCAVGARRGLGSRSERARALAADGSAIHRTGMPMTVAN</sequence>
<evidence type="ECO:0000313" key="3">
    <source>
        <dbReference type="Proteomes" id="UP001189429"/>
    </source>
</evidence>
<organism evidence="2 3">
    <name type="scientific">Prorocentrum cordatum</name>
    <dbReference type="NCBI Taxonomy" id="2364126"/>
    <lineage>
        <taxon>Eukaryota</taxon>
        <taxon>Sar</taxon>
        <taxon>Alveolata</taxon>
        <taxon>Dinophyceae</taxon>
        <taxon>Prorocentrales</taxon>
        <taxon>Prorocentraceae</taxon>
        <taxon>Prorocentrum</taxon>
    </lineage>
</organism>
<feature type="region of interest" description="Disordered" evidence="1">
    <location>
        <begin position="1"/>
        <end position="86"/>
    </location>
</feature>
<dbReference type="Proteomes" id="UP001189429">
    <property type="component" value="Unassembled WGS sequence"/>
</dbReference>
<evidence type="ECO:0000313" key="2">
    <source>
        <dbReference type="EMBL" id="CAK0823122.1"/>
    </source>
</evidence>
<gene>
    <name evidence="2" type="ORF">PCOR1329_LOCUS23963</name>
</gene>
<proteinExistence type="predicted"/>
<name>A0ABN9RX51_9DINO</name>
<comment type="caution">
    <text evidence="2">The sequence shown here is derived from an EMBL/GenBank/DDBJ whole genome shotgun (WGS) entry which is preliminary data.</text>
</comment>
<accession>A0ABN9RX51</accession>
<feature type="compositionally biased region" description="Polar residues" evidence="1">
    <location>
        <begin position="21"/>
        <end position="45"/>
    </location>
</feature>
<protein>
    <submittedName>
        <fullName evidence="2">Uncharacterized protein</fullName>
    </submittedName>
</protein>
<evidence type="ECO:0000256" key="1">
    <source>
        <dbReference type="SAM" id="MobiDB-lite"/>
    </source>
</evidence>
<keyword evidence="3" id="KW-1185">Reference proteome</keyword>